<dbReference type="RefSeq" id="WP_135871498.1">
    <property type="nucleotide sequence ID" value="NZ_SRSC01000003.1"/>
</dbReference>
<feature type="transmembrane region" description="Helical" evidence="4">
    <location>
        <begin position="200"/>
        <end position="216"/>
    </location>
</feature>
<dbReference type="Gene3D" id="1.25.40.10">
    <property type="entry name" value="Tetratricopeptide repeat domain"/>
    <property type="match status" value="1"/>
</dbReference>
<name>A0A4S1CE16_9BACT</name>
<keyword evidence="2 3" id="KW-0802">TPR repeat</keyword>
<protein>
    <submittedName>
        <fullName evidence="5">Tetratricopeptide repeat protein</fullName>
    </submittedName>
</protein>
<dbReference type="InterPro" id="IPR011990">
    <property type="entry name" value="TPR-like_helical_dom_sf"/>
</dbReference>
<dbReference type="Pfam" id="PF13432">
    <property type="entry name" value="TPR_16"/>
    <property type="match status" value="1"/>
</dbReference>
<dbReference type="Proteomes" id="UP000306416">
    <property type="component" value="Unassembled WGS sequence"/>
</dbReference>
<dbReference type="Pfam" id="PF14559">
    <property type="entry name" value="TPR_19"/>
    <property type="match status" value="1"/>
</dbReference>
<feature type="repeat" description="TPR" evidence="3">
    <location>
        <begin position="472"/>
        <end position="505"/>
    </location>
</feature>
<keyword evidence="4" id="KW-0472">Membrane</keyword>
<proteinExistence type="predicted"/>
<dbReference type="InterPro" id="IPR052346">
    <property type="entry name" value="O-mannosyl-transferase_TMTC"/>
</dbReference>
<feature type="repeat" description="TPR" evidence="3">
    <location>
        <begin position="608"/>
        <end position="641"/>
    </location>
</feature>
<dbReference type="PROSITE" id="PS50005">
    <property type="entry name" value="TPR"/>
    <property type="match status" value="4"/>
</dbReference>
<feature type="transmembrane region" description="Helical" evidence="4">
    <location>
        <begin position="375"/>
        <end position="394"/>
    </location>
</feature>
<keyword evidence="1" id="KW-0677">Repeat</keyword>
<evidence type="ECO:0000256" key="3">
    <source>
        <dbReference type="PROSITE-ProRule" id="PRU00339"/>
    </source>
</evidence>
<feature type="repeat" description="TPR" evidence="3">
    <location>
        <begin position="574"/>
        <end position="607"/>
    </location>
</feature>
<feature type="transmembrane region" description="Helical" evidence="4">
    <location>
        <begin position="138"/>
        <end position="154"/>
    </location>
</feature>
<feature type="transmembrane region" description="Helical" evidence="4">
    <location>
        <begin position="160"/>
        <end position="179"/>
    </location>
</feature>
<feature type="transmembrane region" description="Helical" evidence="4">
    <location>
        <begin position="222"/>
        <end position="238"/>
    </location>
</feature>
<dbReference type="SUPFAM" id="SSF48452">
    <property type="entry name" value="TPR-like"/>
    <property type="match status" value="1"/>
</dbReference>
<gene>
    <name evidence="5" type="ORF">E4633_15405</name>
</gene>
<accession>A0A4S1CE16</accession>
<evidence type="ECO:0000313" key="5">
    <source>
        <dbReference type="EMBL" id="TGU71689.1"/>
    </source>
</evidence>
<evidence type="ECO:0000256" key="1">
    <source>
        <dbReference type="ARBA" id="ARBA00022737"/>
    </source>
</evidence>
<keyword evidence="6" id="KW-1185">Reference proteome</keyword>
<evidence type="ECO:0000313" key="6">
    <source>
        <dbReference type="Proteomes" id="UP000306416"/>
    </source>
</evidence>
<evidence type="ECO:0000256" key="4">
    <source>
        <dbReference type="SAM" id="Phobius"/>
    </source>
</evidence>
<dbReference type="EMBL" id="SRSC01000003">
    <property type="protein sequence ID" value="TGU71689.1"/>
    <property type="molecule type" value="Genomic_DNA"/>
</dbReference>
<reference evidence="5 6" key="1">
    <citation type="submission" date="2019-04" db="EMBL/GenBank/DDBJ databases">
        <title>Geobacter oryzae sp. nov., ferric-reducing bacteria isolated from paddy soil.</title>
        <authorList>
            <person name="Xu Z."/>
            <person name="Masuda Y."/>
            <person name="Itoh H."/>
            <person name="Senoo K."/>
        </authorList>
    </citation>
    <scope>NUCLEOTIDE SEQUENCE [LARGE SCALE GENOMIC DNA]</scope>
    <source>
        <strain evidence="5 6">Red111</strain>
    </source>
</reference>
<feature type="transmembrane region" description="Helical" evidence="4">
    <location>
        <begin position="21"/>
        <end position="39"/>
    </location>
</feature>
<comment type="caution">
    <text evidence="5">The sequence shown here is derived from an EMBL/GenBank/DDBJ whole genome shotgun (WGS) entry which is preliminary data.</text>
</comment>
<dbReference type="PANTHER" id="PTHR44227">
    <property type="match status" value="1"/>
</dbReference>
<evidence type="ECO:0000256" key="2">
    <source>
        <dbReference type="ARBA" id="ARBA00022803"/>
    </source>
</evidence>
<feature type="transmembrane region" description="Helical" evidence="4">
    <location>
        <begin position="97"/>
        <end position="118"/>
    </location>
</feature>
<dbReference type="AlphaFoldDB" id="A0A4S1CE16"/>
<feature type="transmembrane region" description="Helical" evidence="4">
    <location>
        <begin position="406"/>
        <end position="424"/>
    </location>
</feature>
<keyword evidence="4" id="KW-1133">Transmembrane helix</keyword>
<sequence>MKRQKLAGAADPAPETLYHRFRIPVHLLLMMLLGIAAYSNTLHSPFVLDDIPSIIDNETIRDLSRFLGGEGRAFNPRRVVGYFTFALNYRWGGLDPFGYHLFNIAIHVLTAWVLYLLLRVTLRTPFFGTGKVHRSLELLPLFAALLFVVHPVQTQAVTYIVQRLASLVTLFYLLTLFCYARGRVLLTPGGGGVTGQRKPLVSFMYFAAALLFALLAAQTKEVAATLPLALLLYDFCFFKPSRKRNLLLGAGAALFVLAAAIVVLKAGKPLGELLSDVNELSRETVNILRGDYLITQFSVIATYLRLLVLPVNQNLDYDYPVYHSLFAPQVFFSFLLLVGLFAVAMVQLRSSSVSGFGKGDELDEDRQVKGELGRMIAFGILWFFVTLSVESSVIPIADVIFEHRVYLPAAGAFTALVAAILLACHNLPTRAVYGGTALLVGVFAVVTWQRNTVWESQLSLWGDVIVKSPEKSRANNHYGVALSKEGRVPEAMEYLKKALQINPRNPVALYNLGRLLDETGNIDAAVSCYEAAVTLQPDLDAAYNNLAVDCLLKGDDRRAIDYYQVVLKRKPNFAEARNNLGFALLRNGKVDEAVAEFKTAISVHPGYAKAYSNLGEAYLAKGELDAAIAQFQEAVRLKPEDAVAQENLARALQKKGGGR</sequence>
<organism evidence="5 6">
    <name type="scientific">Geomonas terrae</name>
    <dbReference type="NCBI Taxonomy" id="2562681"/>
    <lineage>
        <taxon>Bacteria</taxon>
        <taxon>Pseudomonadati</taxon>
        <taxon>Thermodesulfobacteriota</taxon>
        <taxon>Desulfuromonadia</taxon>
        <taxon>Geobacterales</taxon>
        <taxon>Geobacteraceae</taxon>
        <taxon>Geomonas</taxon>
    </lineage>
</organism>
<dbReference type="PANTHER" id="PTHR44227:SF3">
    <property type="entry name" value="PROTEIN O-MANNOSYL-TRANSFERASE TMTC4"/>
    <property type="match status" value="1"/>
</dbReference>
<feature type="transmembrane region" description="Helical" evidence="4">
    <location>
        <begin position="431"/>
        <end position="448"/>
    </location>
</feature>
<feature type="transmembrane region" description="Helical" evidence="4">
    <location>
        <begin position="245"/>
        <end position="264"/>
    </location>
</feature>
<dbReference type="PROSITE" id="PS50293">
    <property type="entry name" value="TPR_REGION"/>
    <property type="match status" value="3"/>
</dbReference>
<feature type="transmembrane region" description="Helical" evidence="4">
    <location>
        <begin position="326"/>
        <end position="348"/>
    </location>
</feature>
<dbReference type="InterPro" id="IPR019734">
    <property type="entry name" value="TPR_rpt"/>
</dbReference>
<feature type="repeat" description="TPR" evidence="3">
    <location>
        <begin position="506"/>
        <end position="539"/>
    </location>
</feature>
<dbReference type="SMART" id="SM00028">
    <property type="entry name" value="TPR"/>
    <property type="match status" value="5"/>
</dbReference>
<keyword evidence="4" id="KW-0812">Transmembrane</keyword>